<dbReference type="PANTHER" id="PTHR46599">
    <property type="entry name" value="PIGGYBAC TRANSPOSABLE ELEMENT-DERIVED PROTEIN 4"/>
    <property type="match status" value="1"/>
</dbReference>
<evidence type="ECO:0000313" key="3">
    <source>
        <dbReference type="Proteomes" id="UP000245119"/>
    </source>
</evidence>
<name>A0A2T7NS85_POMCA</name>
<evidence type="ECO:0000313" key="2">
    <source>
        <dbReference type="EMBL" id="PVD24039.1"/>
    </source>
</evidence>
<feature type="domain" description="PiggyBac transposable element-derived protein" evidence="1">
    <location>
        <begin position="1"/>
        <end position="72"/>
    </location>
</feature>
<protein>
    <recommendedName>
        <fullName evidence="1">PiggyBac transposable element-derived protein domain-containing protein</fullName>
    </recommendedName>
</protein>
<organism evidence="2 3">
    <name type="scientific">Pomacea canaliculata</name>
    <name type="common">Golden apple snail</name>
    <dbReference type="NCBI Taxonomy" id="400727"/>
    <lineage>
        <taxon>Eukaryota</taxon>
        <taxon>Metazoa</taxon>
        <taxon>Spiralia</taxon>
        <taxon>Lophotrochozoa</taxon>
        <taxon>Mollusca</taxon>
        <taxon>Gastropoda</taxon>
        <taxon>Caenogastropoda</taxon>
        <taxon>Architaenioglossa</taxon>
        <taxon>Ampullarioidea</taxon>
        <taxon>Ampullariidae</taxon>
        <taxon>Pomacea</taxon>
    </lineage>
</organism>
<accession>A0A2T7NS85</accession>
<evidence type="ECO:0000259" key="1">
    <source>
        <dbReference type="Pfam" id="PF13843"/>
    </source>
</evidence>
<gene>
    <name evidence="2" type="ORF">C0Q70_14508</name>
</gene>
<dbReference type="EMBL" id="PZQS01000009">
    <property type="protein sequence ID" value="PVD24039.1"/>
    <property type="molecule type" value="Genomic_DNA"/>
</dbReference>
<comment type="caution">
    <text evidence="2">The sequence shown here is derived from an EMBL/GenBank/DDBJ whole genome shotgun (WGS) entry which is preliminary data.</text>
</comment>
<sequence length="155" mass="17376">MVLRWGDKKDVNVLTTLHKPQVVNAKTRTSVKKKPTAIVDYNNYMGGVDHSDQMIAYNPFHRKTVKWWKKLFPPSDTHLGAVSLSVPEGDDLLTIPNRRDNEEQPTRSEAVVPQTPDHLRLQVHLLNGGDNTEVALLHDIAYGSSVCSCTMYLAA</sequence>
<reference evidence="2 3" key="1">
    <citation type="submission" date="2018-04" db="EMBL/GenBank/DDBJ databases">
        <title>The genome of golden apple snail Pomacea canaliculata provides insight into stress tolerance and invasive adaptation.</title>
        <authorList>
            <person name="Liu C."/>
            <person name="Liu B."/>
            <person name="Ren Y."/>
            <person name="Zhang Y."/>
            <person name="Wang H."/>
            <person name="Li S."/>
            <person name="Jiang F."/>
            <person name="Yin L."/>
            <person name="Zhang G."/>
            <person name="Qian W."/>
            <person name="Fan W."/>
        </authorList>
    </citation>
    <scope>NUCLEOTIDE SEQUENCE [LARGE SCALE GENOMIC DNA]</scope>
    <source>
        <strain evidence="2">SZHN2017</strain>
        <tissue evidence="2">Muscle</tissue>
    </source>
</reference>
<dbReference type="OrthoDB" id="6112068at2759"/>
<dbReference type="Pfam" id="PF13843">
    <property type="entry name" value="DDE_Tnp_1_7"/>
    <property type="match status" value="1"/>
</dbReference>
<dbReference type="InterPro" id="IPR029526">
    <property type="entry name" value="PGBD"/>
</dbReference>
<dbReference type="PANTHER" id="PTHR46599:SF3">
    <property type="entry name" value="PIGGYBAC TRANSPOSABLE ELEMENT-DERIVED PROTEIN 4"/>
    <property type="match status" value="1"/>
</dbReference>
<keyword evidence="3" id="KW-1185">Reference proteome</keyword>
<proteinExistence type="predicted"/>
<dbReference type="Proteomes" id="UP000245119">
    <property type="component" value="Linkage Group LG9"/>
</dbReference>
<dbReference type="AlphaFoldDB" id="A0A2T7NS85"/>